<reference evidence="1 2" key="1">
    <citation type="submission" date="2019-02" db="EMBL/GenBank/DDBJ databases">
        <title>Deep-cultivation of Planctomycetes and their phenomic and genomic characterization uncovers novel biology.</title>
        <authorList>
            <person name="Wiegand S."/>
            <person name="Jogler M."/>
            <person name="Boedeker C."/>
            <person name="Pinto D."/>
            <person name="Vollmers J."/>
            <person name="Rivas-Marin E."/>
            <person name="Kohn T."/>
            <person name="Peeters S.H."/>
            <person name="Heuer A."/>
            <person name="Rast P."/>
            <person name="Oberbeckmann S."/>
            <person name="Bunk B."/>
            <person name="Jeske O."/>
            <person name="Meyerdierks A."/>
            <person name="Storesund J.E."/>
            <person name="Kallscheuer N."/>
            <person name="Luecker S."/>
            <person name="Lage O.M."/>
            <person name="Pohl T."/>
            <person name="Merkel B.J."/>
            <person name="Hornburger P."/>
            <person name="Mueller R.-W."/>
            <person name="Bruemmer F."/>
            <person name="Labrenz M."/>
            <person name="Spormann A.M."/>
            <person name="Op den Camp H."/>
            <person name="Overmann J."/>
            <person name="Amann R."/>
            <person name="Jetten M.S.M."/>
            <person name="Mascher T."/>
            <person name="Medema M.H."/>
            <person name="Devos D.P."/>
            <person name="Kaster A.-K."/>
            <person name="Ovreas L."/>
            <person name="Rohde M."/>
            <person name="Galperin M.Y."/>
            <person name="Jogler C."/>
        </authorList>
    </citation>
    <scope>NUCLEOTIDE SEQUENCE [LARGE SCALE GENOMIC DNA]</scope>
    <source>
        <strain evidence="1 2">K22_7</strain>
    </source>
</reference>
<gene>
    <name evidence="1" type="ORF">K227x_04460</name>
</gene>
<proteinExistence type="predicted"/>
<sequence>MMDANLADGVAGCSRRSFLASAGGGMGMLAYAALAQSQDAAALSQPHFAPRAKRVIWLFMHGGPSHVDLLDPKPALTKYGGKPLPDSFGNIMTRRNVANNPLLAPVRRFRPRGQSGLEISDFLPHISKHADDLCVVRSMHGDSVNHPQSVYQMNTGSILMGCPSVGSWVAYGLGTENQNMPAFVVLPDPGGGLKGGPPAWGNGYLSASYQGVTMRSGSSPILDLQPQDGVTAEQQYRDLSLIQSLNRRHLERRDSDDRLSARVKAYELAFRMQSEAPELVDISRETQQTKSLYGIDQPETREFGERCLLARRMVESGVRFVQLYSGDTNGWDAHADVDKNHSEYCRRTDKPVAGLLQDLKQRGLLEDTLVIWGGEFGRMPMSEQGKGRDHNPWGFSVWLAGAGIRGGRAYGATDEIGLRSVTDKVSVTDFHATLLHLLGIDHYDLTHFHNGLDKRLTGPDEAEAIDGILT</sequence>
<accession>A0A517N4L3</accession>
<dbReference type="EMBL" id="CP036525">
    <property type="protein sequence ID" value="QDT02075.1"/>
    <property type="molecule type" value="Genomic_DNA"/>
</dbReference>
<dbReference type="Pfam" id="PF07394">
    <property type="entry name" value="DUF1501"/>
    <property type="match status" value="1"/>
</dbReference>
<dbReference type="PANTHER" id="PTHR43737:SF1">
    <property type="entry name" value="DUF1501 DOMAIN-CONTAINING PROTEIN"/>
    <property type="match status" value="1"/>
</dbReference>
<evidence type="ECO:0000313" key="1">
    <source>
        <dbReference type="EMBL" id="QDT02075.1"/>
    </source>
</evidence>
<name>A0A517N4L3_9BACT</name>
<evidence type="ECO:0008006" key="3">
    <source>
        <dbReference type="Google" id="ProtNLM"/>
    </source>
</evidence>
<dbReference type="PANTHER" id="PTHR43737">
    <property type="entry name" value="BLL7424 PROTEIN"/>
    <property type="match status" value="1"/>
</dbReference>
<dbReference type="KEGG" id="rlc:K227x_04460"/>
<dbReference type="InterPro" id="IPR006311">
    <property type="entry name" value="TAT_signal"/>
</dbReference>
<protein>
    <recommendedName>
        <fullName evidence="3">Sulfatase</fullName>
    </recommendedName>
</protein>
<dbReference type="InterPro" id="IPR010869">
    <property type="entry name" value="DUF1501"/>
</dbReference>
<dbReference type="AlphaFoldDB" id="A0A517N4L3"/>
<evidence type="ECO:0000313" key="2">
    <source>
        <dbReference type="Proteomes" id="UP000318538"/>
    </source>
</evidence>
<keyword evidence="2" id="KW-1185">Reference proteome</keyword>
<dbReference type="Gene3D" id="3.40.720.10">
    <property type="entry name" value="Alkaline Phosphatase, subunit A"/>
    <property type="match status" value="1"/>
</dbReference>
<dbReference type="Proteomes" id="UP000318538">
    <property type="component" value="Chromosome"/>
</dbReference>
<organism evidence="1 2">
    <name type="scientific">Rubripirellula lacrimiformis</name>
    <dbReference type="NCBI Taxonomy" id="1930273"/>
    <lineage>
        <taxon>Bacteria</taxon>
        <taxon>Pseudomonadati</taxon>
        <taxon>Planctomycetota</taxon>
        <taxon>Planctomycetia</taxon>
        <taxon>Pirellulales</taxon>
        <taxon>Pirellulaceae</taxon>
        <taxon>Rubripirellula</taxon>
    </lineage>
</organism>
<dbReference type="PROSITE" id="PS51318">
    <property type="entry name" value="TAT"/>
    <property type="match status" value="1"/>
</dbReference>
<dbReference type="InterPro" id="IPR017850">
    <property type="entry name" value="Alkaline_phosphatase_core_sf"/>
</dbReference>
<dbReference type="SUPFAM" id="SSF53649">
    <property type="entry name" value="Alkaline phosphatase-like"/>
    <property type="match status" value="1"/>
</dbReference>